<gene>
    <name evidence="2" type="ORF">FRACA_1520005</name>
</gene>
<feature type="region of interest" description="Disordered" evidence="1">
    <location>
        <begin position="51"/>
        <end position="90"/>
    </location>
</feature>
<evidence type="ECO:0000313" key="2">
    <source>
        <dbReference type="EMBL" id="SNQ46726.1"/>
    </source>
</evidence>
<dbReference type="Proteomes" id="UP000234331">
    <property type="component" value="Unassembled WGS sequence"/>
</dbReference>
<sequence length="90" mass="9568">MSGSADNGPSQAGQPERRPSVRMLTLVACRHCRRRRGAQLASTGAVEAVPDRGTCPHGKPLRTLWAPGYGPTAEPPEDPSTPDGRRRGPV</sequence>
<feature type="compositionally biased region" description="Polar residues" evidence="1">
    <location>
        <begin position="1"/>
        <end position="13"/>
    </location>
</feature>
<protein>
    <submittedName>
        <fullName evidence="2">Uncharacterized protein</fullName>
    </submittedName>
</protein>
<dbReference type="AlphaFoldDB" id="A0A2I2KM54"/>
<feature type="region of interest" description="Disordered" evidence="1">
    <location>
        <begin position="1"/>
        <end position="22"/>
    </location>
</feature>
<dbReference type="EMBL" id="FZMO01000060">
    <property type="protein sequence ID" value="SNQ46726.1"/>
    <property type="molecule type" value="Genomic_DNA"/>
</dbReference>
<accession>A0A2I2KM54</accession>
<organism evidence="2 3">
    <name type="scientific">Frankia canadensis</name>
    <dbReference type="NCBI Taxonomy" id="1836972"/>
    <lineage>
        <taxon>Bacteria</taxon>
        <taxon>Bacillati</taxon>
        <taxon>Actinomycetota</taxon>
        <taxon>Actinomycetes</taxon>
        <taxon>Frankiales</taxon>
        <taxon>Frankiaceae</taxon>
        <taxon>Frankia</taxon>
    </lineage>
</organism>
<proteinExistence type="predicted"/>
<name>A0A2I2KM54_9ACTN</name>
<reference evidence="2 3" key="1">
    <citation type="submission" date="2017-06" db="EMBL/GenBank/DDBJ databases">
        <authorList>
            <person name="Kim H.J."/>
            <person name="Triplett B.A."/>
        </authorList>
    </citation>
    <scope>NUCLEOTIDE SEQUENCE [LARGE SCALE GENOMIC DNA]</scope>
    <source>
        <strain evidence="2">FRACA_ARgP5</strain>
    </source>
</reference>
<keyword evidence="3" id="KW-1185">Reference proteome</keyword>
<evidence type="ECO:0000256" key="1">
    <source>
        <dbReference type="SAM" id="MobiDB-lite"/>
    </source>
</evidence>
<evidence type="ECO:0000313" key="3">
    <source>
        <dbReference type="Proteomes" id="UP000234331"/>
    </source>
</evidence>